<evidence type="ECO:0000256" key="19">
    <source>
        <dbReference type="SAM" id="MobiDB-lite"/>
    </source>
</evidence>
<feature type="domain" description="Helicase C-terminal" evidence="22">
    <location>
        <begin position="384"/>
        <end position="551"/>
    </location>
</feature>
<evidence type="ECO:0000256" key="15">
    <source>
        <dbReference type="ARBA" id="ARBA00023254"/>
    </source>
</evidence>
<protein>
    <recommendedName>
        <fullName evidence="17">ATP-dependent RNA helicase TDRD9</fullName>
        <ecNumber evidence="4">3.6.4.13</ecNumber>
    </recommendedName>
    <alternativeName>
        <fullName evidence="18">Tudor domain-containing protein 9</fullName>
    </alternativeName>
</protein>
<dbReference type="GO" id="GO:0007283">
    <property type="term" value="P:spermatogenesis"/>
    <property type="evidence" value="ECO:0007669"/>
    <property type="project" value="UniProtKB-KW"/>
</dbReference>
<dbReference type="PANTHER" id="PTHR18934:SF113">
    <property type="entry name" value="ATP-DEPENDENT RNA HELICASE TDRD9"/>
    <property type="match status" value="1"/>
</dbReference>
<keyword evidence="11" id="KW-0067">ATP-binding</keyword>
<dbReference type="SMART" id="SM00490">
    <property type="entry name" value="HELICc"/>
    <property type="match status" value="1"/>
</dbReference>
<dbReference type="InterPro" id="IPR014001">
    <property type="entry name" value="Helicase_ATP-bd"/>
</dbReference>
<dbReference type="GO" id="GO:0005737">
    <property type="term" value="C:cytoplasm"/>
    <property type="evidence" value="ECO:0007669"/>
    <property type="project" value="UniProtKB-SubCell"/>
</dbReference>
<evidence type="ECO:0000259" key="21">
    <source>
        <dbReference type="PROSITE" id="PS51192"/>
    </source>
</evidence>
<evidence type="ECO:0000256" key="3">
    <source>
        <dbReference type="ARBA" id="ARBA00008792"/>
    </source>
</evidence>
<evidence type="ECO:0000259" key="20">
    <source>
        <dbReference type="PROSITE" id="PS50304"/>
    </source>
</evidence>
<keyword evidence="15" id="KW-0469">Meiosis</keyword>
<reference evidence="23" key="1">
    <citation type="journal article" date="2014" name="Nature">
        <title>Elephant shark genome provides unique insights into gnathostome evolution.</title>
        <authorList>
            <consortium name="International Elephant Shark Genome Sequencing Consortium"/>
            <person name="Venkatesh B."/>
            <person name="Lee A.P."/>
            <person name="Ravi V."/>
            <person name="Maurya A.K."/>
            <person name="Lian M.M."/>
            <person name="Swann J.B."/>
            <person name="Ohta Y."/>
            <person name="Flajnik M.F."/>
            <person name="Sutoh Y."/>
            <person name="Kasahara M."/>
            <person name="Hoon S."/>
            <person name="Gangu V."/>
            <person name="Roy S.W."/>
            <person name="Irimia M."/>
            <person name="Korzh V."/>
            <person name="Kondrychyn I."/>
            <person name="Lim Z.W."/>
            <person name="Tay B.H."/>
            <person name="Tohari S."/>
            <person name="Kong K.W."/>
            <person name="Ho S."/>
            <person name="Lorente-Galdos B."/>
            <person name="Quilez J."/>
            <person name="Marques-Bonet T."/>
            <person name="Raney B.J."/>
            <person name="Ingham P.W."/>
            <person name="Tay A."/>
            <person name="Hillier L.W."/>
            <person name="Minx P."/>
            <person name="Boehm T."/>
            <person name="Wilson R.K."/>
            <person name="Brenner S."/>
            <person name="Warren W.C."/>
        </authorList>
    </citation>
    <scope>NUCLEOTIDE SEQUENCE</scope>
    <source>
        <tissue evidence="23">Testis</tissue>
    </source>
</reference>
<dbReference type="PANTHER" id="PTHR18934">
    <property type="entry name" value="ATP-DEPENDENT RNA HELICASE"/>
    <property type="match status" value="1"/>
</dbReference>
<keyword evidence="14" id="KW-0539">Nucleus</keyword>
<dbReference type="EC" id="3.6.4.13" evidence="4"/>
<keyword evidence="7" id="KW-0547">Nucleotide-binding</keyword>
<organism evidence="23">
    <name type="scientific">Callorhinchus milii</name>
    <name type="common">Ghost shark</name>
    <dbReference type="NCBI Taxonomy" id="7868"/>
    <lineage>
        <taxon>Eukaryota</taxon>
        <taxon>Metazoa</taxon>
        <taxon>Chordata</taxon>
        <taxon>Craniata</taxon>
        <taxon>Vertebrata</taxon>
        <taxon>Chondrichthyes</taxon>
        <taxon>Holocephali</taxon>
        <taxon>Chimaeriformes</taxon>
        <taxon>Callorhinchidae</taxon>
        <taxon>Callorhinchus</taxon>
    </lineage>
</organism>
<evidence type="ECO:0000256" key="5">
    <source>
        <dbReference type="ARBA" id="ARBA00022473"/>
    </source>
</evidence>
<evidence type="ECO:0000256" key="1">
    <source>
        <dbReference type="ARBA" id="ARBA00004123"/>
    </source>
</evidence>
<evidence type="ECO:0000256" key="18">
    <source>
        <dbReference type="ARBA" id="ARBA00081664"/>
    </source>
</evidence>
<comment type="similarity">
    <text evidence="3">Belongs to the DEAD box helicase family. DEAH subfamily.</text>
</comment>
<name>V9K802_CALMI</name>
<dbReference type="FunFam" id="3.40.50.300:FF:000946">
    <property type="entry name" value="putative ATP-dependent RNA helicase TDRD9"/>
    <property type="match status" value="1"/>
</dbReference>
<dbReference type="InterPro" id="IPR011545">
    <property type="entry name" value="DEAD/DEAH_box_helicase_dom"/>
</dbReference>
<dbReference type="SUPFAM" id="SSF63748">
    <property type="entry name" value="Tudor/PWWP/MBT"/>
    <property type="match status" value="1"/>
</dbReference>
<dbReference type="Pfam" id="PF00567">
    <property type="entry name" value="TUDOR"/>
    <property type="match status" value="1"/>
</dbReference>
<evidence type="ECO:0000256" key="2">
    <source>
        <dbReference type="ARBA" id="ARBA00004496"/>
    </source>
</evidence>
<dbReference type="Gene3D" id="3.40.50.300">
    <property type="entry name" value="P-loop containing nucleotide triphosphate hydrolases"/>
    <property type="match status" value="2"/>
</dbReference>
<dbReference type="GO" id="GO:0003723">
    <property type="term" value="F:RNA binding"/>
    <property type="evidence" value="ECO:0007669"/>
    <property type="project" value="TreeGrafter"/>
</dbReference>
<evidence type="ECO:0000313" key="23">
    <source>
        <dbReference type="EMBL" id="AFO93982.1"/>
    </source>
</evidence>
<comment type="catalytic activity">
    <reaction evidence="16">
        <text>ATP + H2O = ADP + phosphate + H(+)</text>
        <dbReference type="Rhea" id="RHEA:13065"/>
        <dbReference type="ChEBI" id="CHEBI:15377"/>
        <dbReference type="ChEBI" id="CHEBI:15378"/>
        <dbReference type="ChEBI" id="CHEBI:30616"/>
        <dbReference type="ChEBI" id="CHEBI:43474"/>
        <dbReference type="ChEBI" id="CHEBI:456216"/>
        <dbReference type="EC" id="3.6.4.13"/>
    </reaction>
</comment>
<dbReference type="GO" id="GO:0005634">
    <property type="term" value="C:nucleus"/>
    <property type="evidence" value="ECO:0007669"/>
    <property type="project" value="UniProtKB-SubCell"/>
</dbReference>
<dbReference type="PROSITE" id="PS51194">
    <property type="entry name" value="HELICASE_CTER"/>
    <property type="match status" value="1"/>
</dbReference>
<evidence type="ECO:0000256" key="14">
    <source>
        <dbReference type="ARBA" id="ARBA00023242"/>
    </source>
</evidence>
<accession>V9K802</accession>
<dbReference type="GO" id="GO:0051321">
    <property type="term" value="P:meiotic cell cycle"/>
    <property type="evidence" value="ECO:0007669"/>
    <property type="project" value="UniProtKB-KW"/>
</dbReference>
<feature type="compositionally biased region" description="Polar residues" evidence="19">
    <location>
        <begin position="89"/>
        <end position="107"/>
    </location>
</feature>
<feature type="domain" description="Tudor" evidence="20">
    <location>
        <begin position="951"/>
        <end position="1011"/>
    </location>
</feature>
<dbReference type="SMART" id="SM00847">
    <property type="entry name" value="HA2"/>
    <property type="match status" value="1"/>
</dbReference>
<evidence type="ECO:0000259" key="22">
    <source>
        <dbReference type="PROSITE" id="PS51194"/>
    </source>
</evidence>
<evidence type="ECO:0000256" key="8">
    <source>
        <dbReference type="ARBA" id="ARBA00022782"/>
    </source>
</evidence>
<sequence>MIRNLTVQQINDWFTIGKRISNAERLEGKTASSADVGASRATLDEPSSREAAAAAAPPPPPPPNRQEIKGHLSQAEYAKDSGNQEKQELVQTSHQEPVSEAGTNSSLLEKIDGEDLPTSFPVIPPRPVNTILSTERANYRYQELPISKHREQLVNLIENNSVVIVRGVTGSGKSTQLPQYILDHYCKTSSYCKIVVTQPRKIGAISIARWICRERRLSLGGLVGYQVGLEKETTTDTQLFYVTTGILLHKIVSAKCLTEFTHIFIDEVHERTEEMDFLLLVVRKLLRTNSRFIKVILMSATINCEEFADYFAVPFRNSFTPAYIFEVDGAPHNVEEYYLDDLKRLARFQVPPLFSNEPVISSEIYKIAEVLILNFDEMENKEQGLSGLPLDCGSVLIFLPGIAEINYMHDVFTSMVQKRLHVYPLHSSVTLEEQNDAFLTPVPGYRKIILSTNIAESSITVPDVKYVIDFCLTRNLVCDDDTNYQSLRLSWASKASCIQRKGRAGRISKGYCYRLVTKDFWTHCIPDHAVPEMQRCPLGSTVLKTKLLDMGEPRALLASALSPPNLRDIERTVVLLKEVGALSIGIKEIENPYDGDLTFLGRVLAHLPVNLQLGKLVVLGHVFGCLEECLIIAAALSLKNIFAMPFKQHLEGYRNKMEFSGGTLSDCIAIVNAFKTWRTCREQGQLRFPRVELDWGKSNYIQIKRIKEVAQLYEELKDRIQKFDMFVDHHSRCMDEEYVHKQRFILQVVLAGAFYPNYFTFCPLSEETAVKELSGKYANATVVMRNIPPYGFLYYKQLQSLFRQCGQVKAISFDGSKCFVEFVQNPIKRTGIHPAVYMALKMAQLHIPLQLNVHPVEEIEALSQGQSYAGLHRPRLYVDYQNWTVKLMSEEMSRGLLELPCDPIPCFFTMNVTEVVEVGHFWGYRTDGESLHTLSKLMTEINQMKLTPLAVEPYPDVCLAPFTDCSETHYYRAKVLQVSGDSAEVFFVDYGNTAQVPSHLLRNISSQFLELPFQALQCQICCMRPSAHSLISGDQWSAKAKKRFISLVKDCVLLVKVFSTVHCTLRVDLSIQTSKGDRNVREVLISEGFAEPAEESYESKESHEQLKTRFQTRLQENSRLTQQNSRGTQTTRWTQKEEDWKVIQTIMENFSSSKLGLPSSKVLLHGPFNPYEIRFHSMTAMSRFRNVWIERESINSVALNGAPEDVHQRMLVAASVSVNASGSTIIVRETTLMPNIHGLPALICMIFAPVMELRTDRLRKSYTGALCGLGWNPTTNEALLEEHDQEVVFDVHLDVNDISEINLLRSTINKLVCDGYHGPPHYGNNEKTRKLQHEASQKLLDIFTGKKPRETIVSQYFDKPYKWNQVAPQFLLNQSEFEKGNKTSLYQLHRLVLLSP</sequence>
<evidence type="ECO:0000256" key="9">
    <source>
        <dbReference type="ARBA" id="ARBA00022801"/>
    </source>
</evidence>
<dbReference type="Pfam" id="PF00271">
    <property type="entry name" value="Helicase_C"/>
    <property type="match status" value="1"/>
</dbReference>
<evidence type="ECO:0000256" key="11">
    <source>
        <dbReference type="ARBA" id="ARBA00022840"/>
    </source>
</evidence>
<dbReference type="Gene3D" id="1.20.120.1080">
    <property type="match status" value="1"/>
</dbReference>
<dbReference type="GO" id="GO:0005524">
    <property type="term" value="F:ATP binding"/>
    <property type="evidence" value="ECO:0007669"/>
    <property type="project" value="UniProtKB-KW"/>
</dbReference>
<dbReference type="Pfam" id="PF21010">
    <property type="entry name" value="HA2_C"/>
    <property type="match status" value="1"/>
</dbReference>
<evidence type="ECO:0000256" key="17">
    <source>
        <dbReference type="ARBA" id="ARBA00074173"/>
    </source>
</evidence>
<dbReference type="Pfam" id="PF00270">
    <property type="entry name" value="DEAD"/>
    <property type="match status" value="1"/>
</dbReference>
<dbReference type="GO" id="GO:0030154">
    <property type="term" value="P:cell differentiation"/>
    <property type="evidence" value="ECO:0007669"/>
    <property type="project" value="UniProtKB-KW"/>
</dbReference>
<dbReference type="GO" id="GO:0031047">
    <property type="term" value="P:regulatory ncRNA-mediated gene silencing"/>
    <property type="evidence" value="ECO:0007669"/>
    <property type="project" value="UniProtKB-KW"/>
</dbReference>
<evidence type="ECO:0000256" key="7">
    <source>
        <dbReference type="ARBA" id="ARBA00022741"/>
    </source>
</evidence>
<dbReference type="SMART" id="SM00333">
    <property type="entry name" value="TUDOR"/>
    <property type="match status" value="1"/>
</dbReference>
<evidence type="ECO:0000256" key="16">
    <source>
        <dbReference type="ARBA" id="ARBA00047984"/>
    </source>
</evidence>
<dbReference type="InterPro" id="IPR007502">
    <property type="entry name" value="Helicase-assoc_dom"/>
</dbReference>
<dbReference type="CDD" id="cd20431">
    <property type="entry name" value="Tudor_TDRD9"/>
    <property type="match status" value="1"/>
</dbReference>
<dbReference type="GO" id="GO:0016787">
    <property type="term" value="F:hydrolase activity"/>
    <property type="evidence" value="ECO:0007669"/>
    <property type="project" value="UniProtKB-KW"/>
</dbReference>
<dbReference type="SMART" id="SM00487">
    <property type="entry name" value="DEXDc"/>
    <property type="match status" value="1"/>
</dbReference>
<keyword evidence="12" id="KW-0744">Spermatogenesis</keyword>
<dbReference type="InterPro" id="IPR002999">
    <property type="entry name" value="Tudor"/>
</dbReference>
<dbReference type="PROSITE" id="PS51192">
    <property type="entry name" value="HELICASE_ATP_BIND_1"/>
    <property type="match status" value="1"/>
</dbReference>
<evidence type="ECO:0000256" key="4">
    <source>
        <dbReference type="ARBA" id="ARBA00012552"/>
    </source>
</evidence>
<keyword evidence="5" id="KW-0217">Developmental protein</keyword>
<comment type="subcellular location">
    <subcellularLocation>
        <location evidence="2">Cytoplasm</location>
    </subcellularLocation>
    <subcellularLocation>
        <location evidence="1">Nucleus</location>
    </subcellularLocation>
</comment>
<proteinExistence type="evidence at transcript level"/>
<dbReference type="FunFam" id="2.30.30.140:FF:000073">
    <property type="entry name" value="ATP-dependent RNA helicase TDRD9"/>
    <property type="match status" value="1"/>
</dbReference>
<dbReference type="GO" id="GO:0003724">
    <property type="term" value="F:RNA helicase activity"/>
    <property type="evidence" value="ECO:0007669"/>
    <property type="project" value="UniProtKB-EC"/>
</dbReference>
<feature type="domain" description="Helicase ATP-binding" evidence="21">
    <location>
        <begin position="154"/>
        <end position="320"/>
    </location>
</feature>
<keyword evidence="9" id="KW-0378">Hydrolase</keyword>
<dbReference type="FunFam" id="2.40.50.90:FF:000016">
    <property type="entry name" value="Tudor domain containing 9"/>
    <property type="match status" value="1"/>
</dbReference>
<dbReference type="CDD" id="cd18791">
    <property type="entry name" value="SF2_C_RHA"/>
    <property type="match status" value="1"/>
</dbReference>
<dbReference type="FunFam" id="1.20.120.1080:FF:000081">
    <property type="entry name" value="Tudor domain containing 9"/>
    <property type="match status" value="1"/>
</dbReference>
<evidence type="ECO:0000256" key="13">
    <source>
        <dbReference type="ARBA" id="ARBA00023158"/>
    </source>
</evidence>
<keyword evidence="6" id="KW-0963">Cytoplasm</keyword>
<feature type="region of interest" description="Disordered" evidence="19">
    <location>
        <begin position="28"/>
        <end position="68"/>
    </location>
</feature>
<evidence type="ECO:0000256" key="6">
    <source>
        <dbReference type="ARBA" id="ARBA00022490"/>
    </source>
</evidence>
<dbReference type="SUPFAM" id="SSF52540">
    <property type="entry name" value="P-loop containing nucleoside triphosphate hydrolases"/>
    <property type="match status" value="1"/>
</dbReference>
<dbReference type="InterPro" id="IPR001650">
    <property type="entry name" value="Helicase_C-like"/>
</dbReference>
<dbReference type="InterPro" id="IPR035437">
    <property type="entry name" value="SNase_OB-fold_sf"/>
</dbReference>
<evidence type="ECO:0000256" key="12">
    <source>
        <dbReference type="ARBA" id="ARBA00022871"/>
    </source>
</evidence>
<keyword evidence="8" id="KW-0221">Differentiation</keyword>
<dbReference type="PROSITE" id="PS50304">
    <property type="entry name" value="TUDOR"/>
    <property type="match status" value="1"/>
</dbReference>
<dbReference type="FunFam" id="3.40.50.300:FF:001113">
    <property type="entry name" value="ATP-dependent RNA helicase TDRD9"/>
    <property type="match status" value="1"/>
</dbReference>
<dbReference type="Gene3D" id="2.30.30.140">
    <property type="match status" value="1"/>
</dbReference>
<dbReference type="EMBL" id="JW861465">
    <property type="protein sequence ID" value="AFO93982.1"/>
    <property type="molecule type" value="mRNA"/>
</dbReference>
<evidence type="ECO:0000256" key="10">
    <source>
        <dbReference type="ARBA" id="ARBA00022806"/>
    </source>
</evidence>
<keyword evidence="10 23" id="KW-0347">Helicase</keyword>
<dbReference type="InterPro" id="IPR047384">
    <property type="entry name" value="Tudor_TDRD9"/>
</dbReference>
<dbReference type="InterPro" id="IPR027417">
    <property type="entry name" value="P-loop_NTPase"/>
</dbReference>
<dbReference type="Gene3D" id="2.40.50.90">
    <property type="match status" value="1"/>
</dbReference>
<feature type="region of interest" description="Disordered" evidence="19">
    <location>
        <begin position="80"/>
        <end position="108"/>
    </location>
</feature>
<keyword evidence="13" id="KW-0943">RNA-mediated gene silencing</keyword>